<evidence type="ECO:0000313" key="3">
    <source>
        <dbReference type="RefSeq" id="XP_033771339.1"/>
    </source>
</evidence>
<dbReference type="GeneID" id="117346098"/>
<feature type="coiled-coil region" evidence="1">
    <location>
        <begin position="118"/>
        <end position="159"/>
    </location>
</feature>
<keyword evidence="1" id="KW-0175">Coiled coil</keyword>
<organism evidence="2 3">
    <name type="scientific">Geotrypetes seraphini</name>
    <name type="common">Gaboon caecilian</name>
    <name type="synonym">Caecilia seraphini</name>
    <dbReference type="NCBI Taxonomy" id="260995"/>
    <lineage>
        <taxon>Eukaryota</taxon>
        <taxon>Metazoa</taxon>
        <taxon>Chordata</taxon>
        <taxon>Craniata</taxon>
        <taxon>Vertebrata</taxon>
        <taxon>Euteleostomi</taxon>
        <taxon>Amphibia</taxon>
        <taxon>Gymnophiona</taxon>
        <taxon>Geotrypetes</taxon>
    </lineage>
</organism>
<dbReference type="Proteomes" id="UP000515159">
    <property type="component" value="Chromosome 12"/>
</dbReference>
<proteinExistence type="predicted"/>
<dbReference type="RefSeq" id="XP_033771339.1">
    <property type="nucleotide sequence ID" value="XM_033915448.1"/>
</dbReference>
<accession>A0A6P8NL95</accession>
<feature type="coiled-coil region" evidence="1">
    <location>
        <begin position="42"/>
        <end position="69"/>
    </location>
</feature>
<dbReference type="InParanoid" id="A0A6P8NL95"/>
<dbReference type="KEGG" id="gsh:117346098"/>
<keyword evidence="2" id="KW-1185">Reference proteome</keyword>
<evidence type="ECO:0000313" key="2">
    <source>
        <dbReference type="Proteomes" id="UP000515159"/>
    </source>
</evidence>
<evidence type="ECO:0000256" key="1">
    <source>
        <dbReference type="SAM" id="Coils"/>
    </source>
</evidence>
<name>A0A6P8NL95_GEOSA</name>
<sequence>MPTMEVTQFLKKCQKERDEALHREASSSNKLKRFQTATRSRIQELKYQLKETTNENKVLAATVKKLRIELGLESSLTFKGKTARDIIRELHDKEDQCVRLGEQNELLSFKQKKMGLTLAHTQKLKKDLEDQLQVAERKVQELTAENTKLSKLLQETDTQREELACAYSLLRKSIEEAKQFANKLVQTTTSIPVMFQSTYRRRVGHGSRHSHLQLMERKPMFDSLASPSAKLENPQSGYGSRTSSANLYYRMLQN</sequence>
<dbReference type="OrthoDB" id="8750280at2759"/>
<protein>
    <submittedName>
        <fullName evidence="3">Uncharacterized protein LOC117346098</fullName>
    </submittedName>
</protein>
<dbReference type="AlphaFoldDB" id="A0A6P8NL95"/>
<gene>
    <name evidence="3" type="primary">LOC117346098</name>
</gene>
<reference evidence="3" key="1">
    <citation type="submission" date="2025-08" db="UniProtKB">
        <authorList>
            <consortium name="RefSeq"/>
        </authorList>
    </citation>
    <scope>IDENTIFICATION</scope>
</reference>